<dbReference type="AlphaFoldDB" id="A0A2S5SS86"/>
<dbReference type="EMBL" id="PSNX01000012">
    <property type="protein sequence ID" value="PPE65598.1"/>
    <property type="molecule type" value="Genomic_DNA"/>
</dbReference>
<feature type="signal peptide" evidence="1">
    <location>
        <begin position="1"/>
        <end position="32"/>
    </location>
</feature>
<reference evidence="2 3" key="1">
    <citation type="submission" date="2018-02" db="EMBL/GenBank/DDBJ databases">
        <title>Reclassifiation of [Polyangium] brachysporum DSM 7029 as Guopingzhaonella breviflexa gen. nov., sp. nov., a member of the family Comamonadaceae.</title>
        <authorList>
            <person name="Tang B."/>
        </authorList>
    </citation>
    <scope>NUCLEOTIDE SEQUENCE [LARGE SCALE GENOMIC DNA]</scope>
    <source>
        <strain evidence="2 3">BCRC 80649</strain>
    </source>
</reference>
<dbReference type="OrthoDB" id="9153384at2"/>
<keyword evidence="1" id="KW-0732">Signal</keyword>
<name>A0A2S5SS86_9BURK</name>
<evidence type="ECO:0000313" key="2">
    <source>
        <dbReference type="EMBL" id="PPE65598.1"/>
    </source>
</evidence>
<evidence type="ECO:0000313" key="3">
    <source>
        <dbReference type="Proteomes" id="UP000238605"/>
    </source>
</evidence>
<protein>
    <recommendedName>
        <fullName evidence="4">DUF2946 domain-containing protein</fullName>
    </recommendedName>
</protein>
<feature type="chain" id="PRO_5015751908" description="DUF2946 domain-containing protein" evidence="1">
    <location>
        <begin position="33"/>
        <end position="137"/>
    </location>
</feature>
<dbReference type="RefSeq" id="WP_104303220.1">
    <property type="nucleotide sequence ID" value="NZ_PSNX01000012.1"/>
</dbReference>
<sequence>MLSPHRLSLCWLALMLLLKAALPLLAVGAAQAQGKTLVEVCTVYGVKTVVLDAAGQVLGDAADLDDGSHSDSAAPGSDPCVLTGVVAYAAPGPSPTIETLPSSLAGLPPPATAPPRAALDAAARWAARLHHAPPILN</sequence>
<dbReference type="Proteomes" id="UP000238605">
    <property type="component" value="Unassembled WGS sequence"/>
</dbReference>
<accession>A0A2S5SS86</accession>
<keyword evidence="3" id="KW-1185">Reference proteome</keyword>
<evidence type="ECO:0000256" key="1">
    <source>
        <dbReference type="SAM" id="SignalP"/>
    </source>
</evidence>
<gene>
    <name evidence="2" type="ORF">C1704_13270</name>
</gene>
<evidence type="ECO:0008006" key="4">
    <source>
        <dbReference type="Google" id="ProtNLM"/>
    </source>
</evidence>
<proteinExistence type="predicted"/>
<comment type="caution">
    <text evidence="2">The sequence shown here is derived from an EMBL/GenBank/DDBJ whole genome shotgun (WGS) entry which is preliminary data.</text>
</comment>
<organism evidence="2 3">
    <name type="scientific">Caldimonas caldifontis</name>
    <dbReference type="NCBI Taxonomy" id="1452508"/>
    <lineage>
        <taxon>Bacteria</taxon>
        <taxon>Pseudomonadati</taxon>
        <taxon>Pseudomonadota</taxon>
        <taxon>Betaproteobacteria</taxon>
        <taxon>Burkholderiales</taxon>
        <taxon>Sphaerotilaceae</taxon>
        <taxon>Caldimonas</taxon>
    </lineage>
</organism>